<dbReference type="EMBL" id="JAVIJP010000026">
    <property type="protein sequence ID" value="KAL3636683.1"/>
    <property type="molecule type" value="Genomic_DNA"/>
</dbReference>
<evidence type="ECO:0000313" key="2">
    <source>
        <dbReference type="Proteomes" id="UP001632038"/>
    </source>
</evidence>
<dbReference type="PANTHER" id="PTHR47548">
    <property type="entry name" value="BNAA06G32370D PROTEIN"/>
    <property type="match status" value="1"/>
</dbReference>
<evidence type="ECO:0000313" key="1">
    <source>
        <dbReference type="EMBL" id="KAL3636683.1"/>
    </source>
</evidence>
<name>A0ABD3D346_9LAMI</name>
<reference evidence="2" key="1">
    <citation type="journal article" date="2024" name="IScience">
        <title>Strigolactones Initiate the Formation of Haustorium-like Structures in Castilleja.</title>
        <authorList>
            <person name="Buerger M."/>
            <person name="Peterson D."/>
            <person name="Chory J."/>
        </authorList>
    </citation>
    <scope>NUCLEOTIDE SEQUENCE [LARGE SCALE GENOMIC DNA]</scope>
</reference>
<sequence length="109" mass="12414">MYMWIKGGPKKEAHLIHSIWANFQTSANNDCMSLLSSEAWHLDKAHGFNFFPWNTEVNAPSCFRLTYPVEGRHSICCGLSNPALSKFPPLEAPVRRSKQQIDESGYESR</sequence>
<dbReference type="PANTHER" id="PTHR47548:SF1">
    <property type="entry name" value="S-ADENOSYL-L-METHIONINE-DEPENDENT METHYLTRANSFERASES SUPERFAMILY PROTEIN"/>
    <property type="match status" value="1"/>
</dbReference>
<dbReference type="Proteomes" id="UP001632038">
    <property type="component" value="Unassembled WGS sequence"/>
</dbReference>
<gene>
    <name evidence="1" type="ORF">CASFOL_018982</name>
</gene>
<comment type="caution">
    <text evidence="1">The sequence shown here is derived from an EMBL/GenBank/DDBJ whole genome shotgun (WGS) entry which is preliminary data.</text>
</comment>
<dbReference type="InterPro" id="IPR053304">
    <property type="entry name" value="RNA_M5U_MTase"/>
</dbReference>
<keyword evidence="2" id="KW-1185">Reference proteome</keyword>
<accession>A0ABD3D346</accession>
<dbReference type="AlphaFoldDB" id="A0ABD3D346"/>
<proteinExistence type="predicted"/>
<organism evidence="1 2">
    <name type="scientific">Castilleja foliolosa</name>
    <dbReference type="NCBI Taxonomy" id="1961234"/>
    <lineage>
        <taxon>Eukaryota</taxon>
        <taxon>Viridiplantae</taxon>
        <taxon>Streptophyta</taxon>
        <taxon>Embryophyta</taxon>
        <taxon>Tracheophyta</taxon>
        <taxon>Spermatophyta</taxon>
        <taxon>Magnoliopsida</taxon>
        <taxon>eudicotyledons</taxon>
        <taxon>Gunneridae</taxon>
        <taxon>Pentapetalae</taxon>
        <taxon>asterids</taxon>
        <taxon>lamiids</taxon>
        <taxon>Lamiales</taxon>
        <taxon>Orobanchaceae</taxon>
        <taxon>Pedicularideae</taxon>
        <taxon>Castillejinae</taxon>
        <taxon>Castilleja</taxon>
    </lineage>
</organism>
<protein>
    <submittedName>
        <fullName evidence="1">Uncharacterized protein</fullName>
    </submittedName>
</protein>